<feature type="domain" description="Thioredoxin" evidence="5">
    <location>
        <begin position="28"/>
        <end position="173"/>
    </location>
</feature>
<dbReference type="Pfam" id="PF08534">
    <property type="entry name" value="Redoxin"/>
    <property type="match status" value="1"/>
</dbReference>
<dbReference type="eggNOG" id="COG0526">
    <property type="taxonomic scope" value="Bacteria"/>
</dbReference>
<dbReference type="PANTHER" id="PTHR42852">
    <property type="entry name" value="THIOL:DISULFIDE INTERCHANGE PROTEIN DSBE"/>
    <property type="match status" value="1"/>
</dbReference>
<keyword evidence="7" id="KW-1185">Reference proteome</keyword>
<gene>
    <name evidence="6" type="ORF">F990_02999</name>
</gene>
<dbReference type="CDD" id="cd02966">
    <property type="entry name" value="TlpA_like_family"/>
    <property type="match status" value="1"/>
</dbReference>
<evidence type="ECO:0000313" key="6">
    <source>
        <dbReference type="EMBL" id="ESK54043.1"/>
    </source>
</evidence>
<dbReference type="SUPFAM" id="SSF52833">
    <property type="entry name" value="Thioredoxin-like"/>
    <property type="match status" value="1"/>
</dbReference>
<protein>
    <recommendedName>
        <fullName evidence="5">Thioredoxin domain-containing protein</fullName>
    </recommendedName>
</protein>
<dbReference type="RefSeq" id="WP_018678544.1">
    <property type="nucleotide sequence ID" value="NZ_AYEV01000037.1"/>
</dbReference>
<dbReference type="OrthoDB" id="4964771at2"/>
<feature type="chain" id="PRO_5004710348" description="Thioredoxin domain-containing protein" evidence="4">
    <location>
        <begin position="35"/>
        <end position="187"/>
    </location>
</feature>
<dbReference type="Gene3D" id="3.40.30.10">
    <property type="entry name" value="Glutaredoxin"/>
    <property type="match status" value="1"/>
</dbReference>
<dbReference type="GO" id="GO:0017004">
    <property type="term" value="P:cytochrome complex assembly"/>
    <property type="evidence" value="ECO:0007669"/>
    <property type="project" value="UniProtKB-KW"/>
</dbReference>
<dbReference type="InterPro" id="IPR036249">
    <property type="entry name" value="Thioredoxin-like_sf"/>
</dbReference>
<proteinExistence type="predicted"/>
<evidence type="ECO:0000256" key="2">
    <source>
        <dbReference type="ARBA" id="ARBA00022748"/>
    </source>
</evidence>
<dbReference type="GO" id="GO:0030313">
    <property type="term" value="C:cell envelope"/>
    <property type="evidence" value="ECO:0007669"/>
    <property type="project" value="UniProtKB-SubCell"/>
</dbReference>
<evidence type="ECO:0000256" key="1">
    <source>
        <dbReference type="ARBA" id="ARBA00004196"/>
    </source>
</evidence>
<dbReference type="GO" id="GO:0015036">
    <property type="term" value="F:disulfide oxidoreductase activity"/>
    <property type="evidence" value="ECO:0007669"/>
    <property type="project" value="UniProtKB-ARBA"/>
</dbReference>
<sequence length="187" mass="20795">MAWEKQTLAKIKWRIAVLALLSCGSALSVSAIQAAEPSAVSVNNKMLPASDINWSKYAGKVVVIDFWASWCGPCRESFPWMKQMQAKYGKDGLVFIGINVDKDPALALKFIQQYQPNFEIRSDQQGKLASQFKVPGMPSTFILGRDGQPAAKHQGFFKAKEAEYEAEIVRLAAWVRLMQRPTVLSLG</sequence>
<name>V2UH34_9GAMM</name>
<keyword evidence="4" id="KW-0732">Signal</keyword>
<dbReference type="PANTHER" id="PTHR42852:SF18">
    <property type="entry name" value="CHROMOSOME UNDETERMINED SCAFFOLD_47, WHOLE GENOME SHOTGUN SEQUENCE"/>
    <property type="match status" value="1"/>
</dbReference>
<evidence type="ECO:0000313" key="7">
    <source>
        <dbReference type="Proteomes" id="UP000017404"/>
    </source>
</evidence>
<feature type="signal peptide" evidence="4">
    <location>
        <begin position="1"/>
        <end position="34"/>
    </location>
</feature>
<dbReference type="PROSITE" id="PS00194">
    <property type="entry name" value="THIOREDOXIN_1"/>
    <property type="match status" value="1"/>
</dbReference>
<dbReference type="InterPro" id="IPR050553">
    <property type="entry name" value="Thioredoxin_ResA/DsbE_sf"/>
</dbReference>
<accession>V2UH34</accession>
<comment type="subcellular location">
    <subcellularLocation>
        <location evidence="1">Cell envelope</location>
    </subcellularLocation>
</comment>
<dbReference type="InterPro" id="IPR013740">
    <property type="entry name" value="Redoxin"/>
</dbReference>
<keyword evidence="3" id="KW-0676">Redox-active center</keyword>
<dbReference type="InterPro" id="IPR017937">
    <property type="entry name" value="Thioredoxin_CS"/>
</dbReference>
<dbReference type="InterPro" id="IPR013766">
    <property type="entry name" value="Thioredoxin_domain"/>
</dbReference>
<dbReference type="EMBL" id="AYEV01000037">
    <property type="protein sequence ID" value="ESK54043.1"/>
    <property type="molecule type" value="Genomic_DNA"/>
</dbReference>
<dbReference type="PATRIC" id="fig|1120928.5.peg.3034"/>
<dbReference type="Proteomes" id="UP000017404">
    <property type="component" value="Unassembled WGS sequence"/>
</dbReference>
<dbReference type="STRING" id="202955.GCA_000759995_01638"/>
<evidence type="ECO:0000259" key="5">
    <source>
        <dbReference type="PROSITE" id="PS51352"/>
    </source>
</evidence>
<keyword evidence="2" id="KW-0201">Cytochrome c-type biogenesis</keyword>
<reference evidence="6 7" key="1">
    <citation type="submission" date="2013-10" db="EMBL/GenBank/DDBJ databases">
        <title>The Genome Sequence of Acinetobacter tjernbergiae CIP107465.</title>
        <authorList>
            <consortium name="The Broad Institute Genomics Platform"/>
            <consortium name="The Broad Institute Genome Sequencing Center for Infectious Disease"/>
            <person name="Cerqueira G."/>
            <person name="Feldgarden M."/>
            <person name="Courvalin P."/>
            <person name="Grillot-Courvalin C."/>
            <person name="Clermont D."/>
            <person name="Rocha E."/>
            <person name="Yoon E.-J."/>
            <person name="Nemec A."/>
            <person name="Young S.K."/>
            <person name="Zeng Q."/>
            <person name="Gargeya S."/>
            <person name="Fitzgerald M."/>
            <person name="Abouelleil A."/>
            <person name="Alvarado L."/>
            <person name="Berlin A.M."/>
            <person name="Chapman S.B."/>
            <person name="Gainer-Dewar J."/>
            <person name="Goldberg J."/>
            <person name="Gnerre S."/>
            <person name="Griggs A."/>
            <person name="Gujja S."/>
            <person name="Hansen M."/>
            <person name="Howarth C."/>
            <person name="Imamovic A."/>
            <person name="Ireland A."/>
            <person name="Larimer J."/>
            <person name="McCowan C."/>
            <person name="Murphy C."/>
            <person name="Pearson M."/>
            <person name="Poon T.W."/>
            <person name="Priest M."/>
            <person name="Roberts A."/>
            <person name="Saif S."/>
            <person name="Shea T."/>
            <person name="Sykes S."/>
            <person name="Wortman J."/>
            <person name="Nusbaum C."/>
            <person name="Birren B."/>
        </authorList>
    </citation>
    <scope>NUCLEOTIDE SEQUENCE [LARGE SCALE GENOMIC DNA]</scope>
    <source>
        <strain evidence="6 7">CIP 107465</strain>
    </source>
</reference>
<dbReference type="PROSITE" id="PS51352">
    <property type="entry name" value="THIOREDOXIN_2"/>
    <property type="match status" value="1"/>
</dbReference>
<evidence type="ECO:0000256" key="4">
    <source>
        <dbReference type="SAM" id="SignalP"/>
    </source>
</evidence>
<evidence type="ECO:0000256" key="3">
    <source>
        <dbReference type="ARBA" id="ARBA00023284"/>
    </source>
</evidence>
<dbReference type="AlphaFoldDB" id="V2UH34"/>
<comment type="caution">
    <text evidence="6">The sequence shown here is derived from an EMBL/GenBank/DDBJ whole genome shotgun (WGS) entry which is preliminary data.</text>
</comment>
<organism evidence="6 7">
    <name type="scientific">Acinetobacter tjernbergiae DSM 14971 = CIP 107465</name>
    <dbReference type="NCBI Taxonomy" id="1120928"/>
    <lineage>
        <taxon>Bacteria</taxon>
        <taxon>Pseudomonadati</taxon>
        <taxon>Pseudomonadota</taxon>
        <taxon>Gammaproteobacteria</taxon>
        <taxon>Moraxellales</taxon>
        <taxon>Moraxellaceae</taxon>
        <taxon>Acinetobacter</taxon>
    </lineage>
</organism>